<protein>
    <submittedName>
        <fullName evidence="1">Uncharacterized protein</fullName>
    </submittedName>
</protein>
<comment type="caution">
    <text evidence="1">The sequence shown here is derived from an EMBL/GenBank/DDBJ whole genome shotgun (WGS) entry which is preliminary data.</text>
</comment>
<dbReference type="Proteomes" id="UP000249066">
    <property type="component" value="Unassembled WGS sequence"/>
</dbReference>
<sequence>MKTIRQDVIGKNTLRLVDTGKGIVGLLISGGKQLDRIDGTDAAEVWAQLRAAVGKASDAYFGFDGARARFLQFFPDGFRSPAFEGDERGSYGERGYKLRAKAKLDEAAPLDHALTGTGYGEAVLAAYRATNLLSPFEKTRLDPVLRGPDADGFIQAAAAFAMGDVAPALDRMERILAKHDNAKWTVVTYLPFLWRPEEHMFLKPMVTQDFAERVGHPFVHDYSPALDPEVYASLLDLMAVTKAELAYLQPRDNIDLQSFVWTVGEYKEDEVASI</sequence>
<gene>
    <name evidence="1" type="ORF">DI623_06905</name>
</gene>
<proteinExistence type="predicted"/>
<evidence type="ECO:0000313" key="2">
    <source>
        <dbReference type="Proteomes" id="UP000249066"/>
    </source>
</evidence>
<organism evidence="1 2">
    <name type="scientific">Sphingomonas sanxanigenens</name>
    <dbReference type="NCBI Taxonomy" id="397260"/>
    <lineage>
        <taxon>Bacteria</taxon>
        <taxon>Pseudomonadati</taxon>
        <taxon>Pseudomonadota</taxon>
        <taxon>Alphaproteobacteria</taxon>
        <taxon>Sphingomonadales</taxon>
        <taxon>Sphingomonadaceae</taxon>
        <taxon>Sphingomonas</taxon>
    </lineage>
</organism>
<evidence type="ECO:0000313" key="1">
    <source>
        <dbReference type="EMBL" id="PZO90376.1"/>
    </source>
</evidence>
<dbReference type="EMBL" id="QFNN01000029">
    <property type="protein sequence ID" value="PZO90376.1"/>
    <property type="molecule type" value="Genomic_DNA"/>
</dbReference>
<name>A0A2W5AAN8_9SPHN</name>
<dbReference type="AlphaFoldDB" id="A0A2W5AAN8"/>
<accession>A0A2W5AAN8</accession>
<reference evidence="1 2" key="1">
    <citation type="submission" date="2017-08" db="EMBL/GenBank/DDBJ databases">
        <title>Infants hospitalized years apart are colonized by the same room-sourced microbial strains.</title>
        <authorList>
            <person name="Brooks B."/>
            <person name="Olm M.R."/>
            <person name="Firek B.A."/>
            <person name="Baker R."/>
            <person name="Thomas B.C."/>
            <person name="Morowitz M.J."/>
            <person name="Banfield J.F."/>
        </authorList>
    </citation>
    <scope>NUCLEOTIDE SEQUENCE [LARGE SCALE GENOMIC DNA]</scope>
    <source>
        <strain evidence="1">S2_018_000_R2_101</strain>
    </source>
</reference>